<feature type="signal peptide" evidence="2">
    <location>
        <begin position="1"/>
        <end position="18"/>
    </location>
</feature>
<dbReference type="EMBL" id="MOEN01000036">
    <property type="protein sequence ID" value="OMH39952.1"/>
    <property type="molecule type" value="Genomic_DNA"/>
</dbReference>
<feature type="compositionally biased region" description="Low complexity" evidence="1">
    <location>
        <begin position="65"/>
        <end position="76"/>
    </location>
</feature>
<proteinExistence type="predicted"/>
<sequence length="211" mass="22589">MKKQTALVLGMVASLAIAGCGNKSKPEEQSQNQQNAPMTAKKLPPGHPPIGNKTALPPGHPDISGMNGMGMPPHGMGMNGGMMPGMHPETMTKLAKPVKLPEEVKKTWKVADVIVIDKATGKVIKEAKVKAGDVIKIGNTEVKILYIVPDLKLMNNAYTSASNEPNNPAIIVKATENGKVTFEGPLYQKFPQIFTINNPKYDVRLKGVSKG</sequence>
<keyword evidence="4" id="KW-1185">Reference proteome</keyword>
<evidence type="ECO:0000256" key="1">
    <source>
        <dbReference type="SAM" id="MobiDB-lite"/>
    </source>
</evidence>
<feature type="chain" id="PRO_5012096545" evidence="2">
    <location>
        <begin position="19"/>
        <end position="211"/>
    </location>
</feature>
<dbReference type="Proteomes" id="UP000187408">
    <property type="component" value="Unassembled WGS sequence"/>
</dbReference>
<evidence type="ECO:0000313" key="3">
    <source>
        <dbReference type="EMBL" id="OMH39952.1"/>
    </source>
</evidence>
<dbReference type="PROSITE" id="PS51257">
    <property type="entry name" value="PROKAR_LIPOPROTEIN"/>
    <property type="match status" value="1"/>
</dbReference>
<evidence type="ECO:0000256" key="2">
    <source>
        <dbReference type="SAM" id="SignalP"/>
    </source>
</evidence>
<name>A0A1R1MJF3_9BACT</name>
<dbReference type="RefSeq" id="WP_076713520.1">
    <property type="nucleotide sequence ID" value="NZ_MOEN01000036.1"/>
</dbReference>
<dbReference type="AlphaFoldDB" id="A0A1R1MJF3"/>
<organism evidence="3 4">
    <name type="scientific">Desulfurobacterium indicum</name>
    <dbReference type="NCBI Taxonomy" id="1914305"/>
    <lineage>
        <taxon>Bacteria</taxon>
        <taxon>Pseudomonadati</taxon>
        <taxon>Aquificota</taxon>
        <taxon>Aquificia</taxon>
        <taxon>Desulfurobacteriales</taxon>
        <taxon>Desulfurobacteriaceae</taxon>
        <taxon>Desulfurobacterium</taxon>
    </lineage>
</organism>
<reference evidence="3 4" key="1">
    <citation type="submission" date="2016-10" db="EMBL/GenBank/DDBJ databases">
        <title>Genome sequence of a sulfur-reducing bacterium Desulfurobacterium indicum K6013.</title>
        <authorList>
            <person name="Cao J."/>
            <person name="Shao Z."/>
            <person name="Alain K."/>
            <person name="Jebbar M."/>
        </authorList>
    </citation>
    <scope>NUCLEOTIDE SEQUENCE [LARGE SCALE GENOMIC DNA]</scope>
    <source>
        <strain evidence="3 4">K6013</strain>
    </source>
</reference>
<comment type="caution">
    <text evidence="3">The sequence shown here is derived from an EMBL/GenBank/DDBJ whole genome shotgun (WGS) entry which is preliminary data.</text>
</comment>
<protein>
    <submittedName>
        <fullName evidence="3">Uncharacterized protein</fullName>
    </submittedName>
</protein>
<accession>A0A1R1MJF3</accession>
<dbReference type="OrthoDB" id="9790047at2"/>
<evidence type="ECO:0000313" key="4">
    <source>
        <dbReference type="Proteomes" id="UP000187408"/>
    </source>
</evidence>
<keyword evidence="2" id="KW-0732">Signal</keyword>
<dbReference type="STRING" id="1914305.BLW93_07740"/>
<feature type="region of interest" description="Disordered" evidence="1">
    <location>
        <begin position="21"/>
        <end position="82"/>
    </location>
</feature>
<gene>
    <name evidence="3" type="ORF">BLW93_07740</name>
</gene>